<evidence type="ECO:0000313" key="12">
    <source>
        <dbReference type="Proteomes" id="UP001460270"/>
    </source>
</evidence>
<keyword evidence="4 8" id="KW-0238">DNA-binding</keyword>
<name>A0AAW0PMB5_9GOBI</name>
<evidence type="ECO:0000313" key="11">
    <source>
        <dbReference type="EMBL" id="KAK7930860.1"/>
    </source>
</evidence>
<dbReference type="AlphaFoldDB" id="A0AAW0PMB5"/>
<dbReference type="Pfam" id="PF00046">
    <property type="entry name" value="Homeodomain"/>
    <property type="match status" value="1"/>
</dbReference>
<evidence type="ECO:0000256" key="3">
    <source>
        <dbReference type="ARBA" id="ARBA00023015"/>
    </source>
</evidence>
<organism evidence="11 12">
    <name type="scientific">Mugilogobius chulae</name>
    <name type="common">yellowstripe goby</name>
    <dbReference type="NCBI Taxonomy" id="88201"/>
    <lineage>
        <taxon>Eukaryota</taxon>
        <taxon>Metazoa</taxon>
        <taxon>Chordata</taxon>
        <taxon>Craniata</taxon>
        <taxon>Vertebrata</taxon>
        <taxon>Euteleostomi</taxon>
        <taxon>Actinopterygii</taxon>
        <taxon>Neopterygii</taxon>
        <taxon>Teleostei</taxon>
        <taxon>Neoteleostei</taxon>
        <taxon>Acanthomorphata</taxon>
        <taxon>Gobiaria</taxon>
        <taxon>Gobiiformes</taxon>
        <taxon>Gobioidei</taxon>
        <taxon>Gobiidae</taxon>
        <taxon>Gobionellinae</taxon>
        <taxon>Mugilogobius</taxon>
    </lineage>
</organism>
<dbReference type="PRINTS" id="PR00024">
    <property type="entry name" value="HOMEOBOX"/>
</dbReference>
<dbReference type="InterPro" id="IPR017970">
    <property type="entry name" value="Homeobox_CS"/>
</dbReference>
<keyword evidence="7 8" id="KW-0539">Nucleus</keyword>
<gene>
    <name evidence="11" type="ORF">WMY93_007255</name>
</gene>
<dbReference type="PANTHER" id="PTHR24340">
    <property type="entry name" value="HOMEOBOX PROTEIN NKX"/>
    <property type="match status" value="1"/>
</dbReference>
<dbReference type="GO" id="GO:0000978">
    <property type="term" value="F:RNA polymerase II cis-regulatory region sequence-specific DNA binding"/>
    <property type="evidence" value="ECO:0007669"/>
    <property type="project" value="TreeGrafter"/>
</dbReference>
<keyword evidence="2" id="KW-0217">Developmental protein</keyword>
<dbReference type="EMBL" id="JBBPFD010000004">
    <property type="protein sequence ID" value="KAK7930860.1"/>
    <property type="molecule type" value="Genomic_DNA"/>
</dbReference>
<protein>
    <recommendedName>
        <fullName evidence="10">Homeobox domain-containing protein</fullName>
    </recommendedName>
</protein>
<dbReference type="GO" id="GO:0005634">
    <property type="term" value="C:nucleus"/>
    <property type="evidence" value="ECO:0007669"/>
    <property type="project" value="UniProtKB-SubCell"/>
</dbReference>
<keyword evidence="5 8" id="KW-0371">Homeobox</keyword>
<evidence type="ECO:0000256" key="8">
    <source>
        <dbReference type="PROSITE-ProRule" id="PRU00108"/>
    </source>
</evidence>
<keyword evidence="12" id="KW-1185">Reference proteome</keyword>
<keyword evidence="6" id="KW-0804">Transcription</keyword>
<dbReference type="PANTHER" id="PTHR24340:SF73">
    <property type="entry name" value="HOMEOBOX PROTEIN BAGPIPE-RELATED"/>
    <property type="match status" value="1"/>
</dbReference>
<evidence type="ECO:0000256" key="9">
    <source>
        <dbReference type="RuleBase" id="RU000682"/>
    </source>
</evidence>
<evidence type="ECO:0000256" key="2">
    <source>
        <dbReference type="ARBA" id="ARBA00022473"/>
    </source>
</evidence>
<dbReference type="Proteomes" id="UP001460270">
    <property type="component" value="Unassembled WGS sequence"/>
</dbReference>
<dbReference type="InterPro" id="IPR050394">
    <property type="entry name" value="Homeobox_NK-like"/>
</dbReference>
<proteinExistence type="predicted"/>
<accession>A0AAW0PMB5</accession>
<evidence type="ECO:0000256" key="7">
    <source>
        <dbReference type="ARBA" id="ARBA00023242"/>
    </source>
</evidence>
<dbReference type="SMART" id="SM00389">
    <property type="entry name" value="HOX"/>
    <property type="match status" value="1"/>
</dbReference>
<dbReference type="GO" id="GO:0000981">
    <property type="term" value="F:DNA-binding transcription factor activity, RNA polymerase II-specific"/>
    <property type="evidence" value="ECO:0007669"/>
    <property type="project" value="InterPro"/>
</dbReference>
<dbReference type="InterPro" id="IPR020479">
    <property type="entry name" value="HD_metazoa"/>
</dbReference>
<comment type="subcellular location">
    <subcellularLocation>
        <location evidence="1 8 9">Nucleus</location>
    </subcellularLocation>
</comment>
<evidence type="ECO:0000256" key="4">
    <source>
        <dbReference type="ARBA" id="ARBA00023125"/>
    </source>
</evidence>
<sequence length="199" mass="23014">MAALTGCDRYLPPPKIAPPFKHSAGPPKFSRWRESQHAYFILGSPSLKGSKKRSRAAFSQAQVYELERRFDAQRYLSGSERADLAQALKLTETQVKIWFQNRRYKTKRRESELGACSPRRVAVRLLVRNSNPFGDAHMMNVPMYRVHLQSPYYQCHHQCHHVRTGVQNAWARDSANFEKKLSEGPNTLEREHHSKILPT</sequence>
<reference evidence="12" key="1">
    <citation type="submission" date="2024-04" db="EMBL/GenBank/DDBJ databases">
        <title>Salinicola lusitanus LLJ914,a marine bacterium isolated from the Okinawa Trough.</title>
        <authorList>
            <person name="Li J."/>
        </authorList>
    </citation>
    <scope>NUCLEOTIDE SEQUENCE [LARGE SCALE GENOMIC DNA]</scope>
</reference>
<evidence type="ECO:0000256" key="6">
    <source>
        <dbReference type="ARBA" id="ARBA00023163"/>
    </source>
</evidence>
<evidence type="ECO:0000256" key="5">
    <source>
        <dbReference type="ARBA" id="ARBA00023155"/>
    </source>
</evidence>
<feature type="domain" description="Homeobox" evidence="10">
    <location>
        <begin position="49"/>
        <end position="109"/>
    </location>
</feature>
<dbReference type="InterPro" id="IPR009057">
    <property type="entry name" value="Homeodomain-like_sf"/>
</dbReference>
<dbReference type="SUPFAM" id="SSF46689">
    <property type="entry name" value="Homeodomain-like"/>
    <property type="match status" value="1"/>
</dbReference>
<dbReference type="GO" id="GO:0030154">
    <property type="term" value="P:cell differentiation"/>
    <property type="evidence" value="ECO:0007669"/>
    <property type="project" value="TreeGrafter"/>
</dbReference>
<dbReference type="InterPro" id="IPR001356">
    <property type="entry name" value="HD"/>
</dbReference>
<comment type="caution">
    <text evidence="11">The sequence shown here is derived from an EMBL/GenBank/DDBJ whole genome shotgun (WGS) entry which is preliminary data.</text>
</comment>
<dbReference type="Gene3D" id="1.10.10.60">
    <property type="entry name" value="Homeodomain-like"/>
    <property type="match status" value="1"/>
</dbReference>
<evidence type="ECO:0000259" key="10">
    <source>
        <dbReference type="PROSITE" id="PS50071"/>
    </source>
</evidence>
<keyword evidence="3" id="KW-0805">Transcription regulation</keyword>
<dbReference type="CDD" id="cd00086">
    <property type="entry name" value="homeodomain"/>
    <property type="match status" value="1"/>
</dbReference>
<dbReference type="PROSITE" id="PS00027">
    <property type="entry name" value="HOMEOBOX_1"/>
    <property type="match status" value="1"/>
</dbReference>
<feature type="DNA-binding region" description="Homeobox" evidence="8">
    <location>
        <begin position="51"/>
        <end position="110"/>
    </location>
</feature>
<evidence type="ECO:0000256" key="1">
    <source>
        <dbReference type="ARBA" id="ARBA00004123"/>
    </source>
</evidence>
<dbReference type="PROSITE" id="PS50071">
    <property type="entry name" value="HOMEOBOX_2"/>
    <property type="match status" value="1"/>
</dbReference>